<protein>
    <submittedName>
        <fullName evidence="1">Uncharacterized protein</fullName>
    </submittedName>
</protein>
<proteinExistence type="predicted"/>
<dbReference type="EMBL" id="MT631644">
    <property type="protein sequence ID" value="QNO56067.1"/>
    <property type="molecule type" value="Genomic_DNA"/>
</dbReference>
<accession>A0A7G9Z733</accession>
<gene>
    <name evidence="1" type="ORF">GIJIEOGM_00008</name>
</gene>
<reference evidence="1" key="1">
    <citation type="submission" date="2020-06" db="EMBL/GenBank/DDBJ databases">
        <title>Unique genomic features of the anaerobic methanotrophic archaea.</title>
        <authorList>
            <person name="Chadwick G.L."/>
            <person name="Skennerton C.T."/>
            <person name="Laso-Perez R."/>
            <person name="Leu A.O."/>
            <person name="Speth D.R."/>
            <person name="Yu H."/>
            <person name="Morgan-Lang C."/>
            <person name="Hatzenpichler R."/>
            <person name="Goudeau D."/>
            <person name="Malmstrom R."/>
            <person name="Brazelton W.J."/>
            <person name="Woyke T."/>
            <person name="Hallam S.J."/>
            <person name="Tyson G.W."/>
            <person name="Wegener G."/>
            <person name="Boetius A."/>
            <person name="Orphan V."/>
        </authorList>
    </citation>
    <scope>NUCLEOTIDE SEQUENCE</scope>
</reference>
<dbReference type="AlphaFoldDB" id="A0A7G9Z733"/>
<dbReference type="Gene3D" id="3.10.20.860">
    <property type="match status" value="1"/>
</dbReference>
<name>A0A7G9Z733_9EURY</name>
<evidence type="ECO:0000313" key="1">
    <source>
        <dbReference type="EMBL" id="QNO56067.1"/>
    </source>
</evidence>
<organism evidence="1">
    <name type="scientific">Candidatus Methanophaga sp. ANME-1 ERB7</name>
    <dbReference type="NCBI Taxonomy" id="2759913"/>
    <lineage>
        <taxon>Archaea</taxon>
        <taxon>Methanobacteriati</taxon>
        <taxon>Methanobacteriota</taxon>
        <taxon>Stenosarchaea group</taxon>
        <taxon>Methanomicrobia</taxon>
        <taxon>Candidatus Methanophagales</taxon>
        <taxon>Candidatus Methanophagaceae</taxon>
        <taxon>Candidatus Methanophaga</taxon>
    </lineage>
</organism>
<sequence>MFVDHDNIMTEESWEEGWKEEDWEIDEITECPKCASKLEIKQFDVDFLNGRITVHGFEKMYCPACGYVFMNSKQAQLYEDLLDHFIEVDKHYSLTVQKMPVPRVKAEV</sequence>